<dbReference type="AlphaFoldDB" id="A0A3S0NF32"/>
<comment type="caution">
    <text evidence="2">The sequence shown here is derived from an EMBL/GenBank/DDBJ whole genome shotgun (WGS) entry which is preliminary data.</text>
</comment>
<dbReference type="PANTHER" id="PTHR23135:SF4">
    <property type="entry name" value="UDP-N-ACETYLMURAMOYL-L-ALANYL-D-GLUTAMATE--2,6-DIAMINOPIMELATE LIGASE MURE HOMOLOG, CHLOROPLASTIC"/>
    <property type="match status" value="1"/>
</dbReference>
<dbReference type="Pfam" id="PF08245">
    <property type="entry name" value="Mur_ligase_M"/>
    <property type="match status" value="1"/>
</dbReference>
<dbReference type="EMBL" id="RXHI01000007">
    <property type="protein sequence ID" value="RUA22918.1"/>
    <property type="molecule type" value="Genomic_DNA"/>
</dbReference>
<dbReference type="PANTHER" id="PTHR23135">
    <property type="entry name" value="MUR LIGASE FAMILY MEMBER"/>
    <property type="match status" value="1"/>
</dbReference>
<organism evidence="2">
    <name type="scientific">Billgrantia gudaonensis</name>
    <dbReference type="NCBI Taxonomy" id="376427"/>
    <lineage>
        <taxon>Bacteria</taxon>
        <taxon>Pseudomonadati</taxon>
        <taxon>Pseudomonadota</taxon>
        <taxon>Gammaproteobacteria</taxon>
        <taxon>Oceanospirillales</taxon>
        <taxon>Halomonadaceae</taxon>
        <taxon>Billgrantia</taxon>
    </lineage>
</organism>
<proteinExistence type="predicted"/>
<sequence length="65" mass="7017">MEASSHALEQGRLEGCRVSAAIFTNLSRDHLDYHGSMAAYAAAKARLFRRPGCSGRGQPTTGWHG</sequence>
<evidence type="ECO:0000259" key="1">
    <source>
        <dbReference type="Pfam" id="PF08245"/>
    </source>
</evidence>
<dbReference type="SUPFAM" id="SSF53623">
    <property type="entry name" value="MurD-like peptide ligases, catalytic domain"/>
    <property type="match status" value="1"/>
</dbReference>
<feature type="domain" description="Mur ligase central" evidence="1">
    <location>
        <begin position="1"/>
        <end position="50"/>
    </location>
</feature>
<dbReference type="GO" id="GO:0005524">
    <property type="term" value="F:ATP binding"/>
    <property type="evidence" value="ECO:0007669"/>
    <property type="project" value="InterPro"/>
</dbReference>
<dbReference type="InterPro" id="IPR036565">
    <property type="entry name" value="Mur-like_cat_sf"/>
</dbReference>
<dbReference type="Gene3D" id="3.40.1190.10">
    <property type="entry name" value="Mur-like, catalytic domain"/>
    <property type="match status" value="1"/>
</dbReference>
<gene>
    <name evidence="2" type="ORF">DSL92_03075</name>
</gene>
<accession>A0A3S0NF32</accession>
<reference evidence="2" key="1">
    <citation type="submission" date="2018-12" db="EMBL/GenBank/DDBJ databases">
        <authorList>
            <person name="Jadhav K."/>
            <person name="Kushwaha B."/>
            <person name="Jadhav I."/>
        </authorList>
    </citation>
    <scope>NUCLEOTIDE SEQUENCE [LARGE SCALE GENOMIC DNA]</scope>
    <source>
        <strain evidence="2">SBS 10</strain>
    </source>
</reference>
<name>A0A3S0NF32_9GAMM</name>
<dbReference type="InterPro" id="IPR013221">
    <property type="entry name" value="Mur_ligase_cen"/>
</dbReference>
<evidence type="ECO:0000313" key="2">
    <source>
        <dbReference type="EMBL" id="RUA22918.1"/>
    </source>
</evidence>
<protein>
    <recommendedName>
        <fullName evidence="1">Mur ligase central domain-containing protein</fullName>
    </recommendedName>
</protein>
<dbReference type="GO" id="GO:0016881">
    <property type="term" value="F:acid-amino acid ligase activity"/>
    <property type="evidence" value="ECO:0007669"/>
    <property type="project" value="InterPro"/>
</dbReference>